<dbReference type="AlphaFoldDB" id="A0A1Y2FSA2"/>
<dbReference type="RefSeq" id="XP_040727077.1">
    <property type="nucleotide sequence ID" value="XM_040868778.1"/>
</dbReference>
<dbReference type="GeneID" id="63785377"/>
<accession>A0A1Y2FSA2</accession>
<dbReference type="Proteomes" id="UP000193685">
    <property type="component" value="Unassembled WGS sequence"/>
</dbReference>
<dbReference type="GO" id="GO:0052929">
    <property type="term" value="F:ATP:3'-cytidine-cytidine-tRNA adenylyltransferase activity"/>
    <property type="evidence" value="ECO:0007669"/>
    <property type="project" value="TreeGrafter"/>
</dbReference>
<dbReference type="Gene3D" id="1.10.3090.10">
    <property type="entry name" value="cca-adding enzyme, domain 2"/>
    <property type="match status" value="1"/>
</dbReference>
<keyword evidence="3" id="KW-1185">Reference proteome</keyword>
<dbReference type="PANTHER" id="PTHR13734:SF5">
    <property type="entry name" value="CCA TRNA NUCLEOTIDYLTRANSFERASE, MITOCHONDRIAL"/>
    <property type="match status" value="1"/>
</dbReference>
<gene>
    <name evidence="2" type="ORF">BCR37DRAFT_377279</name>
</gene>
<sequence>MNALYYNVHSEKVEDPTGRGLTDLKRGLIQTPLPPRQTFLDDPLRVLRCVRFASQFGFEIEEGTLACLAAGEVRDALDRKVVRERIGLEVYKMLRGIDPARALKTLQSSGLYEVVFAPLPSDVSTANFEALERAMRICREEPALMQHYDAYLDGRLWLAIALLPYRDVRMPKDKRGYQDPLACGIIRDRLKLTNALELLCRQLFPVSDTASVTADASRLELGQLVRKLGRDWRLVLLVETLATQEARSIADLEKLLERIKQEGLEDAHTFKTPVDGKKIRALLLAAKQDIKLMSVLTELAVLYRIEDATICEEDILTRLEAHLASLPSKS</sequence>
<name>A0A1Y2FSA2_PROLT</name>
<dbReference type="GO" id="GO:0001680">
    <property type="term" value="P:tRNA 3'-terminal CCA addition"/>
    <property type="evidence" value="ECO:0007669"/>
    <property type="project" value="TreeGrafter"/>
</dbReference>
<dbReference type="EMBL" id="MCFI01000004">
    <property type="protein sequence ID" value="ORY85595.1"/>
    <property type="molecule type" value="Genomic_DNA"/>
</dbReference>
<organism evidence="2 3">
    <name type="scientific">Protomyces lactucae-debilis</name>
    <dbReference type="NCBI Taxonomy" id="2754530"/>
    <lineage>
        <taxon>Eukaryota</taxon>
        <taxon>Fungi</taxon>
        <taxon>Dikarya</taxon>
        <taxon>Ascomycota</taxon>
        <taxon>Taphrinomycotina</taxon>
        <taxon>Taphrinomycetes</taxon>
        <taxon>Taphrinales</taxon>
        <taxon>Protomycetaceae</taxon>
        <taxon>Protomyces</taxon>
    </lineage>
</organism>
<dbReference type="SUPFAM" id="SSF81891">
    <property type="entry name" value="Poly A polymerase C-terminal region-like"/>
    <property type="match status" value="1"/>
</dbReference>
<dbReference type="GO" id="GO:0052927">
    <property type="term" value="F:CC tRNA cytidylyltransferase activity"/>
    <property type="evidence" value="ECO:0007669"/>
    <property type="project" value="TreeGrafter"/>
</dbReference>
<keyword evidence="1" id="KW-0694">RNA-binding</keyword>
<dbReference type="STRING" id="56484.A0A1Y2FSA2"/>
<dbReference type="PANTHER" id="PTHR13734">
    <property type="entry name" value="TRNA-NUCLEOTIDYLTRANSFERASE"/>
    <property type="match status" value="1"/>
</dbReference>
<protein>
    <submittedName>
        <fullName evidence="2">Uncharacterized protein</fullName>
    </submittedName>
</protein>
<evidence type="ECO:0000313" key="2">
    <source>
        <dbReference type="EMBL" id="ORY85595.1"/>
    </source>
</evidence>
<evidence type="ECO:0000256" key="1">
    <source>
        <dbReference type="ARBA" id="ARBA00022884"/>
    </source>
</evidence>
<proteinExistence type="predicted"/>
<evidence type="ECO:0000313" key="3">
    <source>
        <dbReference type="Proteomes" id="UP000193685"/>
    </source>
</evidence>
<comment type="caution">
    <text evidence="2">The sequence shown here is derived from an EMBL/GenBank/DDBJ whole genome shotgun (WGS) entry which is preliminary data.</text>
</comment>
<dbReference type="OrthoDB" id="445712at2759"/>
<dbReference type="GO" id="GO:0003723">
    <property type="term" value="F:RNA binding"/>
    <property type="evidence" value="ECO:0007669"/>
    <property type="project" value="UniProtKB-KW"/>
</dbReference>
<reference evidence="2 3" key="1">
    <citation type="submission" date="2016-07" db="EMBL/GenBank/DDBJ databases">
        <title>Pervasive Adenine N6-methylation of Active Genes in Fungi.</title>
        <authorList>
            <consortium name="DOE Joint Genome Institute"/>
            <person name="Mondo S.J."/>
            <person name="Dannebaum R.O."/>
            <person name="Kuo R.C."/>
            <person name="Labutti K."/>
            <person name="Haridas S."/>
            <person name="Kuo A."/>
            <person name="Salamov A."/>
            <person name="Ahrendt S.R."/>
            <person name="Lipzen A."/>
            <person name="Sullivan W."/>
            <person name="Andreopoulos W.B."/>
            <person name="Clum A."/>
            <person name="Lindquist E."/>
            <person name="Daum C."/>
            <person name="Ramamoorthy G.K."/>
            <person name="Gryganskyi A."/>
            <person name="Culley D."/>
            <person name="Magnuson J.K."/>
            <person name="James T.Y."/>
            <person name="O'Malley M.A."/>
            <person name="Stajich J.E."/>
            <person name="Spatafora J.W."/>
            <person name="Visel A."/>
            <person name="Grigoriev I.V."/>
        </authorList>
    </citation>
    <scope>NUCLEOTIDE SEQUENCE [LARGE SCALE GENOMIC DNA]</scope>
    <source>
        <strain evidence="2 3">12-1054</strain>
    </source>
</reference>